<protein>
    <recommendedName>
        <fullName evidence="4">Secreted protein</fullName>
    </recommendedName>
</protein>
<proteinExistence type="predicted"/>
<dbReference type="PROSITE" id="PS51257">
    <property type="entry name" value="PROKAR_LIPOPROTEIN"/>
    <property type="match status" value="1"/>
</dbReference>
<dbReference type="Proteomes" id="UP000799750">
    <property type="component" value="Unassembled WGS sequence"/>
</dbReference>
<name>A0A6A6R7W4_9PEZI</name>
<evidence type="ECO:0000313" key="2">
    <source>
        <dbReference type="EMBL" id="KAF2500474.1"/>
    </source>
</evidence>
<evidence type="ECO:0000256" key="1">
    <source>
        <dbReference type="SAM" id="SignalP"/>
    </source>
</evidence>
<feature type="chain" id="PRO_5025639508" description="Secreted protein" evidence="1">
    <location>
        <begin position="22"/>
        <end position="109"/>
    </location>
</feature>
<accession>A0A6A6R7W4</accession>
<keyword evidence="3" id="KW-1185">Reference proteome</keyword>
<gene>
    <name evidence="2" type="ORF">BU16DRAFT_247822</name>
</gene>
<reference evidence="2" key="1">
    <citation type="journal article" date="2020" name="Stud. Mycol.">
        <title>101 Dothideomycetes genomes: a test case for predicting lifestyles and emergence of pathogens.</title>
        <authorList>
            <person name="Haridas S."/>
            <person name="Albert R."/>
            <person name="Binder M."/>
            <person name="Bloem J."/>
            <person name="Labutti K."/>
            <person name="Salamov A."/>
            <person name="Andreopoulos B."/>
            <person name="Baker S."/>
            <person name="Barry K."/>
            <person name="Bills G."/>
            <person name="Bluhm B."/>
            <person name="Cannon C."/>
            <person name="Castanera R."/>
            <person name="Culley D."/>
            <person name="Daum C."/>
            <person name="Ezra D."/>
            <person name="Gonzalez J."/>
            <person name="Henrissat B."/>
            <person name="Kuo A."/>
            <person name="Liang C."/>
            <person name="Lipzen A."/>
            <person name="Lutzoni F."/>
            <person name="Magnuson J."/>
            <person name="Mondo S."/>
            <person name="Nolan M."/>
            <person name="Ohm R."/>
            <person name="Pangilinan J."/>
            <person name="Park H.-J."/>
            <person name="Ramirez L."/>
            <person name="Alfaro M."/>
            <person name="Sun H."/>
            <person name="Tritt A."/>
            <person name="Yoshinaga Y."/>
            <person name="Zwiers L.-H."/>
            <person name="Turgeon B."/>
            <person name="Goodwin S."/>
            <person name="Spatafora J."/>
            <person name="Crous P."/>
            <person name="Grigoriev I."/>
        </authorList>
    </citation>
    <scope>NUCLEOTIDE SEQUENCE</scope>
    <source>
        <strain evidence="2">CBS 269.34</strain>
    </source>
</reference>
<keyword evidence="1" id="KW-0732">Signal</keyword>
<feature type="signal peptide" evidence="1">
    <location>
        <begin position="1"/>
        <end position="21"/>
    </location>
</feature>
<dbReference type="EMBL" id="MU004183">
    <property type="protein sequence ID" value="KAF2500474.1"/>
    <property type="molecule type" value="Genomic_DNA"/>
</dbReference>
<evidence type="ECO:0000313" key="3">
    <source>
        <dbReference type="Proteomes" id="UP000799750"/>
    </source>
</evidence>
<evidence type="ECO:0008006" key="4">
    <source>
        <dbReference type="Google" id="ProtNLM"/>
    </source>
</evidence>
<organism evidence="2 3">
    <name type="scientific">Lophium mytilinum</name>
    <dbReference type="NCBI Taxonomy" id="390894"/>
    <lineage>
        <taxon>Eukaryota</taxon>
        <taxon>Fungi</taxon>
        <taxon>Dikarya</taxon>
        <taxon>Ascomycota</taxon>
        <taxon>Pezizomycotina</taxon>
        <taxon>Dothideomycetes</taxon>
        <taxon>Pleosporomycetidae</taxon>
        <taxon>Mytilinidiales</taxon>
        <taxon>Mytilinidiaceae</taxon>
        <taxon>Lophium</taxon>
    </lineage>
</organism>
<dbReference type="AlphaFoldDB" id="A0A6A6R7W4"/>
<sequence length="109" mass="12829">MFPMFRFGITLLICSYFAIFGCPRQLERHNRPLLFGKISYLSSVLQRLSQYEKYHGCFEASSICRRASRMFQRLRQRANFVARTNGRVYVQGLWKTASPALRRFPPLNS</sequence>